<evidence type="ECO:0000313" key="2">
    <source>
        <dbReference type="Proteomes" id="UP000824533"/>
    </source>
</evidence>
<sequence length="159" mass="18452">MASIFWDSEGILLIDYLERGTNITGQYYAALIPKLRNAIKEKRRGKLRRGVLFHHDNAPAHRSAVAMAAIQQAGFELVDHPHYSPDLAPSDFYLFPKLKEYLRGNRYEDDNEVMDAVESLLQDQDKTVFFKGIEALEKRWTRCVERLGDYVENKLLSYQ</sequence>
<keyword evidence="2" id="KW-1185">Reference proteome</keyword>
<organism evidence="1 2">
    <name type="scientific">Dendrolimus kikuchii</name>
    <dbReference type="NCBI Taxonomy" id="765133"/>
    <lineage>
        <taxon>Eukaryota</taxon>
        <taxon>Metazoa</taxon>
        <taxon>Ecdysozoa</taxon>
        <taxon>Arthropoda</taxon>
        <taxon>Hexapoda</taxon>
        <taxon>Insecta</taxon>
        <taxon>Pterygota</taxon>
        <taxon>Neoptera</taxon>
        <taxon>Endopterygota</taxon>
        <taxon>Lepidoptera</taxon>
        <taxon>Glossata</taxon>
        <taxon>Ditrysia</taxon>
        <taxon>Bombycoidea</taxon>
        <taxon>Lasiocampidae</taxon>
        <taxon>Dendrolimus</taxon>
    </lineage>
</organism>
<comment type="caution">
    <text evidence="1">The sequence shown here is derived from an EMBL/GenBank/DDBJ whole genome shotgun (WGS) entry which is preliminary data.</text>
</comment>
<evidence type="ECO:0000313" key="1">
    <source>
        <dbReference type="EMBL" id="KAJ0179357.1"/>
    </source>
</evidence>
<protein>
    <submittedName>
        <fullName evidence="1">Uncharacterized protein</fullName>
    </submittedName>
</protein>
<gene>
    <name evidence="1" type="ORF">K1T71_005069</name>
</gene>
<reference evidence="1 2" key="1">
    <citation type="journal article" date="2021" name="Front. Genet.">
        <title>Chromosome-Level Genome Assembly Reveals Significant Gene Expansion in the Toll and IMD Signaling Pathways of Dendrolimus kikuchii.</title>
        <authorList>
            <person name="Zhou J."/>
            <person name="Wu P."/>
            <person name="Xiong Z."/>
            <person name="Liu N."/>
            <person name="Zhao N."/>
            <person name="Ji M."/>
            <person name="Qiu Y."/>
            <person name="Yang B."/>
        </authorList>
    </citation>
    <scope>NUCLEOTIDE SEQUENCE [LARGE SCALE GENOMIC DNA]</scope>
    <source>
        <strain evidence="1">Ann1</strain>
    </source>
</reference>
<dbReference type="Proteomes" id="UP000824533">
    <property type="component" value="Linkage Group LG08"/>
</dbReference>
<dbReference type="EMBL" id="CM034394">
    <property type="protein sequence ID" value="KAJ0179357.1"/>
    <property type="molecule type" value="Genomic_DNA"/>
</dbReference>
<proteinExistence type="predicted"/>
<accession>A0ACC1D687</accession>
<name>A0ACC1D687_9NEOP</name>